<comment type="pathway">
    <text evidence="1">Metabolic intermediate biosynthesis; chorismate biosynthesis; chorismate from D-erythrose 4-phosphate and phosphoenolpyruvate: step 6/7.</text>
</comment>
<gene>
    <name evidence="10" type="ORF">FRY97_06070</name>
</gene>
<keyword evidence="4" id="KW-0028">Amino-acid biosynthesis</keyword>
<evidence type="ECO:0000256" key="8">
    <source>
        <dbReference type="ARBA" id="ARBA00044633"/>
    </source>
</evidence>
<comment type="catalytic activity">
    <reaction evidence="8">
        <text>3-phosphoshikimate + phosphoenolpyruvate = 5-O-(1-carboxyvinyl)-3-phosphoshikimate + phosphate</text>
        <dbReference type="Rhea" id="RHEA:21256"/>
        <dbReference type="ChEBI" id="CHEBI:43474"/>
        <dbReference type="ChEBI" id="CHEBI:57701"/>
        <dbReference type="ChEBI" id="CHEBI:58702"/>
        <dbReference type="ChEBI" id="CHEBI:145989"/>
        <dbReference type="EC" id="2.5.1.19"/>
    </reaction>
    <physiologicalReaction direction="left-to-right" evidence="8">
        <dbReference type="Rhea" id="RHEA:21257"/>
    </physiologicalReaction>
</comment>
<dbReference type="Gene3D" id="3.65.10.10">
    <property type="entry name" value="Enolpyruvate transferase domain"/>
    <property type="match status" value="2"/>
</dbReference>
<dbReference type="OrthoDB" id="9809920at2"/>
<evidence type="ECO:0000259" key="9">
    <source>
        <dbReference type="Pfam" id="PF00275"/>
    </source>
</evidence>
<evidence type="ECO:0000256" key="5">
    <source>
        <dbReference type="ARBA" id="ARBA00022679"/>
    </source>
</evidence>
<dbReference type="EMBL" id="VOOR01000009">
    <property type="protein sequence ID" value="TXB65544.1"/>
    <property type="molecule type" value="Genomic_DNA"/>
</dbReference>
<dbReference type="RefSeq" id="WP_147166553.1">
    <property type="nucleotide sequence ID" value="NZ_VOOR01000009.1"/>
</dbReference>
<accession>A0A5C6RU94</accession>
<name>A0A5C6RU94_9BACT</name>
<keyword evidence="6" id="KW-0057">Aromatic amino acid biosynthesis</keyword>
<evidence type="ECO:0000313" key="10">
    <source>
        <dbReference type="EMBL" id="TXB65544.1"/>
    </source>
</evidence>
<dbReference type="Proteomes" id="UP000321580">
    <property type="component" value="Unassembled WGS sequence"/>
</dbReference>
<evidence type="ECO:0000313" key="11">
    <source>
        <dbReference type="Proteomes" id="UP000321580"/>
    </source>
</evidence>
<dbReference type="UniPathway" id="UPA00053">
    <property type="reaction ID" value="UER00089"/>
</dbReference>
<evidence type="ECO:0000256" key="4">
    <source>
        <dbReference type="ARBA" id="ARBA00022605"/>
    </source>
</evidence>
<dbReference type="InterPro" id="IPR036968">
    <property type="entry name" value="Enolpyruvate_Tfrase_sf"/>
</dbReference>
<dbReference type="InterPro" id="IPR006264">
    <property type="entry name" value="EPSP_synthase"/>
</dbReference>
<dbReference type="InterPro" id="IPR001986">
    <property type="entry name" value="Enolpyruvate_Tfrase_dom"/>
</dbReference>
<dbReference type="SUPFAM" id="SSF55205">
    <property type="entry name" value="EPT/RTPC-like"/>
    <property type="match status" value="1"/>
</dbReference>
<dbReference type="AlphaFoldDB" id="A0A5C6RU94"/>
<evidence type="ECO:0000256" key="2">
    <source>
        <dbReference type="ARBA" id="ARBA00009948"/>
    </source>
</evidence>
<evidence type="ECO:0000256" key="3">
    <source>
        <dbReference type="ARBA" id="ARBA00012450"/>
    </source>
</evidence>
<dbReference type="InterPro" id="IPR013792">
    <property type="entry name" value="RNA3'P_cycl/enolpyr_Trfase_a/b"/>
</dbReference>
<evidence type="ECO:0000256" key="7">
    <source>
        <dbReference type="ARBA" id="ARBA00030046"/>
    </source>
</evidence>
<dbReference type="EC" id="2.5.1.19" evidence="3"/>
<reference evidence="10 11" key="1">
    <citation type="submission" date="2019-08" db="EMBL/GenBank/DDBJ databases">
        <title>Genome of Phaeodactylibacter luteus.</title>
        <authorList>
            <person name="Bowman J.P."/>
        </authorList>
    </citation>
    <scope>NUCLEOTIDE SEQUENCE [LARGE SCALE GENOMIC DNA]</scope>
    <source>
        <strain evidence="10 11">KCTC 42180</strain>
    </source>
</reference>
<comment type="similarity">
    <text evidence="2">Belongs to the EPSP synthase family.</text>
</comment>
<evidence type="ECO:0000256" key="1">
    <source>
        <dbReference type="ARBA" id="ARBA00004811"/>
    </source>
</evidence>
<dbReference type="GO" id="GO:0009073">
    <property type="term" value="P:aromatic amino acid family biosynthetic process"/>
    <property type="evidence" value="ECO:0007669"/>
    <property type="project" value="UniProtKB-KW"/>
</dbReference>
<proteinExistence type="inferred from homology"/>
<dbReference type="GO" id="GO:0009423">
    <property type="term" value="P:chorismate biosynthetic process"/>
    <property type="evidence" value="ECO:0007669"/>
    <property type="project" value="UniProtKB-UniPathway"/>
</dbReference>
<dbReference type="PANTHER" id="PTHR21090:SF5">
    <property type="entry name" value="PENTAFUNCTIONAL AROM POLYPEPTIDE"/>
    <property type="match status" value="1"/>
</dbReference>
<keyword evidence="5 10" id="KW-0808">Transferase</keyword>
<dbReference type="PIRSF" id="PIRSF000505">
    <property type="entry name" value="EPSPS"/>
    <property type="match status" value="1"/>
</dbReference>
<dbReference type="Pfam" id="PF00275">
    <property type="entry name" value="EPSP_synthase"/>
    <property type="match status" value="1"/>
</dbReference>
<feature type="domain" description="Enolpyruvate transferase" evidence="9">
    <location>
        <begin position="40"/>
        <end position="404"/>
    </location>
</feature>
<dbReference type="GO" id="GO:0003866">
    <property type="term" value="F:3-phosphoshikimate 1-carboxyvinyltransferase activity"/>
    <property type="evidence" value="ECO:0007669"/>
    <property type="project" value="UniProtKB-EC"/>
</dbReference>
<comment type="caution">
    <text evidence="10">The sequence shown here is derived from an EMBL/GenBank/DDBJ whole genome shotgun (WGS) entry which is preliminary data.</text>
</comment>
<sequence length="415" mass="45680">MTYLVHHPKPIIHGRVQLAGSKSISNRALIIRALSGQGFEIQRLANAKDTVLLERLLQSKEEVLDAGAAGTTFRFLTAYLSGQDGTQSLTGTERMKQRPVGVLVEALRELGADIEYLEQQGYPPLKIGPGHRFGQTARLSIAASTSSQYISALLMLAPTLPEGLALQLKGQVVSRPYIEMTLNLMAYFGVSHKWEGNTITVPPQAYEPKPFTVEADWSAASYYYAIAALAEEASLQLDGLFQDSVQGDAVLVEMMEAFGIQSTFNETGVHLHKPKGAEVPAEFAWDFLRCPDLAQTLAVCCAGLGVPATFCGLETLRIKETDRILALQQELQKVNANLVELPFSGERNYFQVQGKTMYRHTPVFATYEDHRMAMAFAPLALQHPIEIEEPGVVVKSYPDYWKDLASLGFEVEEAG</sequence>
<protein>
    <recommendedName>
        <fullName evidence="3">3-phosphoshikimate 1-carboxyvinyltransferase</fullName>
        <ecNumber evidence="3">2.5.1.19</ecNumber>
    </recommendedName>
    <alternativeName>
        <fullName evidence="7">5-enolpyruvylshikimate-3-phosphate synthase</fullName>
    </alternativeName>
</protein>
<dbReference type="PANTHER" id="PTHR21090">
    <property type="entry name" value="AROM/DEHYDROQUINATE SYNTHASE"/>
    <property type="match status" value="1"/>
</dbReference>
<dbReference type="GO" id="GO:0008652">
    <property type="term" value="P:amino acid biosynthetic process"/>
    <property type="evidence" value="ECO:0007669"/>
    <property type="project" value="UniProtKB-KW"/>
</dbReference>
<organism evidence="10 11">
    <name type="scientific">Phaeodactylibacter luteus</name>
    <dbReference type="NCBI Taxonomy" id="1564516"/>
    <lineage>
        <taxon>Bacteria</taxon>
        <taxon>Pseudomonadati</taxon>
        <taxon>Bacteroidota</taxon>
        <taxon>Saprospiria</taxon>
        <taxon>Saprospirales</taxon>
        <taxon>Haliscomenobacteraceae</taxon>
        <taxon>Phaeodactylibacter</taxon>
    </lineage>
</organism>
<evidence type="ECO:0000256" key="6">
    <source>
        <dbReference type="ARBA" id="ARBA00023141"/>
    </source>
</evidence>
<keyword evidence="11" id="KW-1185">Reference proteome</keyword>